<dbReference type="InterPro" id="IPR007215">
    <property type="entry name" value="Sulphur_relay_TusB/DsrH"/>
</dbReference>
<dbReference type="Gene3D" id="3.40.1260.10">
    <property type="entry name" value="DsrEFH-like"/>
    <property type="match status" value="1"/>
</dbReference>
<dbReference type="PANTHER" id="PTHR37526:SF1">
    <property type="entry name" value="PROTEIN TUSB"/>
    <property type="match status" value="1"/>
</dbReference>
<gene>
    <name evidence="1" type="ORF">VIBNISOn1_420004</name>
</gene>
<dbReference type="EMBL" id="CAOF01000134">
    <property type="protein sequence ID" value="CCO47979.1"/>
    <property type="molecule type" value="Genomic_DNA"/>
</dbReference>
<proteinExistence type="predicted"/>
<evidence type="ECO:0000313" key="2">
    <source>
        <dbReference type="Proteomes" id="UP000018211"/>
    </source>
</evidence>
<dbReference type="PANTHER" id="PTHR37526">
    <property type="entry name" value="PROTEIN TUSB"/>
    <property type="match status" value="1"/>
</dbReference>
<evidence type="ECO:0000313" key="1">
    <source>
        <dbReference type="EMBL" id="CCO47979.1"/>
    </source>
</evidence>
<dbReference type="NCBIfam" id="TIGR03011">
    <property type="entry name" value="sulf_tusB_dsrH"/>
    <property type="match status" value="1"/>
</dbReference>
<dbReference type="GO" id="GO:1990228">
    <property type="term" value="C:sulfurtransferase complex"/>
    <property type="evidence" value="ECO:0007669"/>
    <property type="project" value="TreeGrafter"/>
</dbReference>
<reference evidence="1 2" key="1">
    <citation type="journal article" date="2013" name="ISME J.">
        <title>Comparative genomics of pathogenic lineages of Vibrio nigripulchritudo identifies virulence-associated traits.</title>
        <authorList>
            <person name="Goudenege D."/>
            <person name="Labreuche Y."/>
            <person name="Krin E."/>
            <person name="Ansquer D."/>
            <person name="Mangenot S."/>
            <person name="Calteau A."/>
            <person name="Medigue C."/>
            <person name="Mazel D."/>
            <person name="Polz M.F."/>
            <person name="Le Roux F."/>
        </authorList>
    </citation>
    <scope>NUCLEOTIDE SEQUENCE [LARGE SCALE GENOMIC DNA]</scope>
    <source>
        <strain evidence="1 2">SOn1</strain>
    </source>
</reference>
<accession>A0AAV2VTE7</accession>
<protein>
    <submittedName>
        <fullName evidence="1">Sulphur relay, TusB/DsrH</fullName>
    </submittedName>
</protein>
<name>A0AAV2VTE7_9VIBR</name>
<dbReference type="GeneID" id="97539790"/>
<dbReference type="InterPro" id="IPR027396">
    <property type="entry name" value="DsrEFH-like"/>
</dbReference>
<dbReference type="RefSeq" id="WP_022612613.1">
    <property type="nucleotide sequence ID" value="NZ_LK391965.1"/>
</dbReference>
<dbReference type="AlphaFoldDB" id="A0AAV2VTE7"/>
<dbReference type="Pfam" id="PF04077">
    <property type="entry name" value="DsrH"/>
    <property type="match status" value="1"/>
</dbReference>
<dbReference type="GO" id="GO:0002143">
    <property type="term" value="P:tRNA wobble position uridine thiolation"/>
    <property type="evidence" value="ECO:0007669"/>
    <property type="project" value="InterPro"/>
</dbReference>
<dbReference type="Proteomes" id="UP000018211">
    <property type="component" value="Unassembled WGS sequence"/>
</dbReference>
<sequence length="93" mass="10254">MLHIIKTQSAIAGAMSYVSDNDAILLVEDAVYVSNTEHSGFTHLSTSISQCYVLEADLNARGVASFVNSNIQVVDFLGWVALTEQYHQSMTWE</sequence>
<dbReference type="SUPFAM" id="SSF75169">
    <property type="entry name" value="DsrEFH-like"/>
    <property type="match status" value="1"/>
</dbReference>
<comment type="caution">
    <text evidence="1">The sequence shown here is derived from an EMBL/GenBank/DDBJ whole genome shotgun (WGS) entry which is preliminary data.</text>
</comment>
<organism evidence="1 2">
    <name type="scientific">Vibrio nigripulchritudo SOn1</name>
    <dbReference type="NCBI Taxonomy" id="1238450"/>
    <lineage>
        <taxon>Bacteria</taxon>
        <taxon>Pseudomonadati</taxon>
        <taxon>Pseudomonadota</taxon>
        <taxon>Gammaproteobacteria</taxon>
        <taxon>Vibrionales</taxon>
        <taxon>Vibrionaceae</taxon>
        <taxon>Vibrio</taxon>
    </lineage>
</organism>